<sequence>MSEPYLQPVSEPIVSSERFIATDTQVLVLKERILSLSGDNFDITLGDGMPLLKVTGALLSVPGRKKVKDMHRNLLFDIRKEHMHVHTTYVMEDPGRNKICEIRNSHKFIGSKATAIYTDRYGKQVLLVMKGNWNARAAQIVNESTEEPVARISRKRFTARHIFFGQDTYNVTVAPGVDMPMVAGLCICFDEKNND</sequence>
<evidence type="ECO:0000313" key="2">
    <source>
        <dbReference type="EMBL" id="PWY71142.1"/>
    </source>
</evidence>
<dbReference type="VEuPathDB" id="FungiDB:BO83DRAFT_314834"/>
<dbReference type="EMBL" id="MSFU01000015">
    <property type="protein sequence ID" value="PWY71142.1"/>
    <property type="molecule type" value="Genomic_DNA"/>
</dbReference>
<keyword evidence="3" id="KW-1185">Reference proteome</keyword>
<dbReference type="RefSeq" id="XP_025387133.1">
    <property type="nucleotide sequence ID" value="XM_025527597.1"/>
</dbReference>
<dbReference type="OrthoDB" id="97518at2759"/>
<reference evidence="2" key="1">
    <citation type="submission" date="2016-12" db="EMBL/GenBank/DDBJ databases">
        <title>The genomes of Aspergillus section Nigri reveals drivers in fungal speciation.</title>
        <authorList>
            <consortium name="DOE Joint Genome Institute"/>
            <person name="Vesth T.C."/>
            <person name="Nybo J."/>
            <person name="Theobald S."/>
            <person name="Brandl J."/>
            <person name="Frisvad J.C."/>
            <person name="Nielsen K.F."/>
            <person name="Lyhne E.K."/>
            <person name="Kogle M.E."/>
            <person name="Kuo A."/>
            <person name="Riley R."/>
            <person name="Clum A."/>
            <person name="Nolan M."/>
            <person name="Lipzen A."/>
            <person name="Salamov A."/>
            <person name="Henrissat B."/>
            <person name="Wiebenga A."/>
            <person name="De vries R.P."/>
            <person name="Grigoriev I.V."/>
            <person name="Mortensen U.H."/>
            <person name="Andersen M.R."/>
            <person name="Baker S.E."/>
        </authorList>
    </citation>
    <scope>NUCLEOTIDE SEQUENCE</scope>
    <source>
        <strain evidence="2">CBS 122712</strain>
    </source>
</reference>
<protein>
    <recommendedName>
        <fullName evidence="4">DUF567 domain protein</fullName>
    </recommendedName>
</protein>
<dbReference type="PANTHER" id="PTHR31087:SF161">
    <property type="entry name" value="TUBBY C 2 FAMILY PROTEIN"/>
    <property type="match status" value="1"/>
</dbReference>
<evidence type="ECO:0008006" key="4">
    <source>
        <dbReference type="Google" id="ProtNLM"/>
    </source>
</evidence>
<comment type="caution">
    <text evidence="2">The sequence shown here is derived from an EMBL/GenBank/DDBJ whole genome shotgun (WGS) entry which is preliminary data.</text>
</comment>
<gene>
    <name evidence="2" type="ORF">BO83DRAFT_314834</name>
</gene>
<evidence type="ECO:0000313" key="3">
    <source>
        <dbReference type="Proteomes" id="UP000246171"/>
    </source>
</evidence>
<dbReference type="AlphaFoldDB" id="A0A317VDZ9"/>
<evidence type="ECO:0000256" key="1">
    <source>
        <dbReference type="ARBA" id="ARBA00005437"/>
    </source>
</evidence>
<organism evidence="2 3">
    <name type="scientific">Aspergillus eucalypticola (strain CBS 122712 / IBT 29274)</name>
    <dbReference type="NCBI Taxonomy" id="1448314"/>
    <lineage>
        <taxon>Eukaryota</taxon>
        <taxon>Fungi</taxon>
        <taxon>Dikarya</taxon>
        <taxon>Ascomycota</taxon>
        <taxon>Pezizomycotina</taxon>
        <taxon>Eurotiomycetes</taxon>
        <taxon>Eurotiomycetidae</taxon>
        <taxon>Eurotiales</taxon>
        <taxon>Aspergillaceae</taxon>
        <taxon>Aspergillus</taxon>
        <taxon>Aspergillus subgen. Circumdati</taxon>
    </lineage>
</organism>
<dbReference type="Proteomes" id="UP000246171">
    <property type="component" value="Unassembled WGS sequence"/>
</dbReference>
<comment type="similarity">
    <text evidence="1">Belongs to the LOR family.</text>
</comment>
<dbReference type="GeneID" id="37049559"/>
<dbReference type="SUPFAM" id="SSF54518">
    <property type="entry name" value="Tubby C-terminal domain-like"/>
    <property type="match status" value="1"/>
</dbReference>
<accession>A0A317VDZ9</accession>
<dbReference type="InterPro" id="IPR038595">
    <property type="entry name" value="LOR_sf"/>
</dbReference>
<dbReference type="InterPro" id="IPR025659">
    <property type="entry name" value="Tubby-like_C"/>
</dbReference>
<dbReference type="Pfam" id="PF04525">
    <property type="entry name" value="LOR"/>
    <property type="match status" value="1"/>
</dbReference>
<name>A0A317VDZ9_ASPEC</name>
<dbReference type="InterPro" id="IPR007612">
    <property type="entry name" value="LOR"/>
</dbReference>
<dbReference type="Gene3D" id="2.40.160.200">
    <property type="entry name" value="LURP1-related"/>
    <property type="match status" value="1"/>
</dbReference>
<dbReference type="PANTHER" id="PTHR31087">
    <property type="match status" value="1"/>
</dbReference>
<proteinExistence type="inferred from homology"/>